<feature type="region of interest" description="Disordered" evidence="1">
    <location>
        <begin position="1"/>
        <end position="56"/>
    </location>
</feature>
<protein>
    <submittedName>
        <fullName evidence="3">Uncharacterized protein</fullName>
    </submittedName>
</protein>
<feature type="compositionally biased region" description="Low complexity" evidence="1">
    <location>
        <begin position="39"/>
        <end position="56"/>
    </location>
</feature>
<name>A0A2K3MTJ0_TRIPR</name>
<dbReference type="AlphaFoldDB" id="A0A2K3MTJ0"/>
<keyword evidence="2" id="KW-1133">Transmembrane helix</keyword>
<dbReference type="Proteomes" id="UP000236291">
    <property type="component" value="Unassembled WGS sequence"/>
</dbReference>
<evidence type="ECO:0000256" key="1">
    <source>
        <dbReference type="SAM" id="MobiDB-lite"/>
    </source>
</evidence>
<dbReference type="Gramene" id="Tp57577_TGAC_v2_mRNA28903">
    <property type="protein sequence ID" value="Tp57577_TGAC_v2_mRNA28903"/>
    <property type="gene ID" value="Tp57577_TGAC_v2_gene27956"/>
</dbReference>
<feature type="transmembrane region" description="Helical" evidence="2">
    <location>
        <begin position="58"/>
        <end position="79"/>
    </location>
</feature>
<feature type="compositionally biased region" description="Pro residues" evidence="1">
    <location>
        <begin position="1"/>
        <end position="21"/>
    </location>
</feature>
<keyword evidence="2" id="KW-0812">Transmembrane</keyword>
<sequence>MSIYVPPPSLDTPSPPDPTVPGKPWSWSPPTQIWPPPISSNGLSSDDDSSSSSSTSKFGIGIGVAVGVLGFIILFAIWYKYLRKKSCCSSNSKC</sequence>
<reference evidence="3 4" key="2">
    <citation type="journal article" date="2017" name="Front. Plant Sci.">
        <title>Gene Classification and Mining of Molecular Markers Useful in Red Clover (Trifolium pratense) Breeding.</title>
        <authorList>
            <person name="Istvanek J."/>
            <person name="Dluhosova J."/>
            <person name="Dluhos P."/>
            <person name="Patkova L."/>
            <person name="Nedelnik J."/>
            <person name="Repkova J."/>
        </authorList>
    </citation>
    <scope>NUCLEOTIDE SEQUENCE [LARGE SCALE GENOMIC DNA]</scope>
    <source>
        <strain evidence="4">cv. Tatra</strain>
        <tissue evidence="3">Young leaves</tissue>
    </source>
</reference>
<organism evidence="3 4">
    <name type="scientific">Trifolium pratense</name>
    <name type="common">Red clover</name>
    <dbReference type="NCBI Taxonomy" id="57577"/>
    <lineage>
        <taxon>Eukaryota</taxon>
        <taxon>Viridiplantae</taxon>
        <taxon>Streptophyta</taxon>
        <taxon>Embryophyta</taxon>
        <taxon>Tracheophyta</taxon>
        <taxon>Spermatophyta</taxon>
        <taxon>Magnoliopsida</taxon>
        <taxon>eudicotyledons</taxon>
        <taxon>Gunneridae</taxon>
        <taxon>Pentapetalae</taxon>
        <taxon>rosids</taxon>
        <taxon>fabids</taxon>
        <taxon>Fabales</taxon>
        <taxon>Fabaceae</taxon>
        <taxon>Papilionoideae</taxon>
        <taxon>50 kb inversion clade</taxon>
        <taxon>NPAAA clade</taxon>
        <taxon>Hologalegina</taxon>
        <taxon>IRL clade</taxon>
        <taxon>Trifolieae</taxon>
        <taxon>Trifolium</taxon>
    </lineage>
</organism>
<dbReference type="EMBL" id="ASHM01012062">
    <property type="protein sequence ID" value="PNX94019.1"/>
    <property type="molecule type" value="Genomic_DNA"/>
</dbReference>
<proteinExistence type="predicted"/>
<evidence type="ECO:0000256" key="2">
    <source>
        <dbReference type="SAM" id="Phobius"/>
    </source>
</evidence>
<keyword evidence="2" id="KW-0472">Membrane</keyword>
<reference evidence="3 4" key="1">
    <citation type="journal article" date="2014" name="Am. J. Bot.">
        <title>Genome assembly and annotation for red clover (Trifolium pratense; Fabaceae).</title>
        <authorList>
            <person name="Istvanek J."/>
            <person name="Jaros M."/>
            <person name="Krenek A."/>
            <person name="Repkova J."/>
        </authorList>
    </citation>
    <scope>NUCLEOTIDE SEQUENCE [LARGE SCALE GENOMIC DNA]</scope>
    <source>
        <strain evidence="4">cv. Tatra</strain>
        <tissue evidence="3">Young leaves</tissue>
    </source>
</reference>
<accession>A0A2K3MTJ0</accession>
<evidence type="ECO:0000313" key="3">
    <source>
        <dbReference type="EMBL" id="PNX94019.1"/>
    </source>
</evidence>
<gene>
    <name evidence="3" type="ORF">L195_g017184</name>
</gene>
<comment type="caution">
    <text evidence="3">The sequence shown here is derived from an EMBL/GenBank/DDBJ whole genome shotgun (WGS) entry which is preliminary data.</text>
</comment>
<evidence type="ECO:0000313" key="4">
    <source>
        <dbReference type="Proteomes" id="UP000236291"/>
    </source>
</evidence>